<dbReference type="Gene3D" id="3.40.50.720">
    <property type="entry name" value="NAD(P)-binding Rossmann-like Domain"/>
    <property type="match status" value="1"/>
</dbReference>
<dbReference type="SUPFAM" id="SSF51735">
    <property type="entry name" value="NAD(P)-binding Rossmann-fold domains"/>
    <property type="match status" value="1"/>
</dbReference>
<reference evidence="4 5" key="1">
    <citation type="submission" date="2016-10" db="EMBL/GenBank/DDBJ databases">
        <authorList>
            <person name="de Groot N.N."/>
        </authorList>
    </citation>
    <scope>NUCLEOTIDE SEQUENCE [LARGE SCALE GENOMIC DNA]</scope>
    <source>
        <strain evidence="5">P4B,CCM 7963,CECT 7998,DSM 25260,IBRC-M 10614,KCTC 13821</strain>
    </source>
</reference>
<dbReference type="InterPro" id="IPR036291">
    <property type="entry name" value="NAD(P)-bd_dom_sf"/>
</dbReference>
<dbReference type="Proteomes" id="UP000199017">
    <property type="component" value="Unassembled WGS sequence"/>
</dbReference>
<comment type="similarity">
    <text evidence="1">Belongs to the pyrroline-5-carboxylate reductase family.</text>
</comment>
<dbReference type="InterPro" id="IPR000304">
    <property type="entry name" value="Pyrroline-COOH_reductase"/>
</dbReference>
<evidence type="ECO:0000256" key="1">
    <source>
        <dbReference type="ARBA" id="ARBA00005525"/>
    </source>
</evidence>
<dbReference type="Pfam" id="PF14748">
    <property type="entry name" value="P5CR_dimer"/>
    <property type="match status" value="1"/>
</dbReference>
<dbReference type="SUPFAM" id="SSF48179">
    <property type="entry name" value="6-phosphogluconate dehydrogenase C-terminal domain-like"/>
    <property type="match status" value="1"/>
</dbReference>
<sequence>MKNIGIVGIGNMGGMLTEVMIERGGIPEKNMFIFNRSLEKSLHFERSFPDLNIANNLPELLQHTDVVFVCVRPAQYKDILSELKKHLTYDHILATITSPVLLEDLEYLPARRVVRTVPSIVNKTGKGPLLLTFGENWTTAEKNSFQDWLSTFSQPISISDDILRVSSDIVSCGPAFISFLIERFIYSAVAETEITLDDAEKLAEKMMISYGYLLQQGHYDLRSLREKVNVPGGITGEGLKVLDKHSEGMFEEVFQRTHQKFREDKQEMQKTLKNFK</sequence>
<keyword evidence="5" id="KW-1185">Reference proteome</keyword>
<evidence type="ECO:0000313" key="5">
    <source>
        <dbReference type="Proteomes" id="UP000199017"/>
    </source>
</evidence>
<dbReference type="STRING" id="930129.SAMN05216352_11330"/>
<organism evidence="4 5">
    <name type="scientific">Alteribacillus bidgolensis</name>
    <dbReference type="NCBI Taxonomy" id="930129"/>
    <lineage>
        <taxon>Bacteria</taxon>
        <taxon>Bacillati</taxon>
        <taxon>Bacillota</taxon>
        <taxon>Bacilli</taxon>
        <taxon>Bacillales</taxon>
        <taxon>Bacillaceae</taxon>
        <taxon>Alteribacillus</taxon>
    </lineage>
</organism>
<protein>
    <submittedName>
        <fullName evidence="4">Competence protein ComER</fullName>
    </submittedName>
</protein>
<dbReference type="Gene3D" id="1.10.3730.10">
    <property type="entry name" value="ProC C-terminal domain-like"/>
    <property type="match status" value="1"/>
</dbReference>
<dbReference type="Pfam" id="PF03807">
    <property type="entry name" value="F420_oxidored"/>
    <property type="match status" value="1"/>
</dbReference>
<name>A0A1G8NY66_9BACI</name>
<dbReference type="PIRSF" id="PIRSF000193">
    <property type="entry name" value="Pyrrol-5-carb_rd"/>
    <property type="match status" value="1"/>
</dbReference>
<evidence type="ECO:0000259" key="2">
    <source>
        <dbReference type="Pfam" id="PF03807"/>
    </source>
</evidence>
<accession>A0A1G8NY66</accession>
<dbReference type="InterPro" id="IPR008927">
    <property type="entry name" value="6-PGluconate_DH-like_C_sf"/>
</dbReference>
<dbReference type="NCBIfam" id="NF005814">
    <property type="entry name" value="PRK07680.1"/>
    <property type="match status" value="1"/>
</dbReference>
<dbReference type="GO" id="GO:0004735">
    <property type="term" value="F:pyrroline-5-carboxylate reductase activity"/>
    <property type="evidence" value="ECO:0007669"/>
    <property type="project" value="InterPro"/>
</dbReference>
<dbReference type="EMBL" id="FNDU01000013">
    <property type="protein sequence ID" value="SDI84928.1"/>
    <property type="molecule type" value="Genomic_DNA"/>
</dbReference>
<evidence type="ECO:0000259" key="3">
    <source>
        <dbReference type="Pfam" id="PF14748"/>
    </source>
</evidence>
<evidence type="ECO:0000313" key="4">
    <source>
        <dbReference type="EMBL" id="SDI84928.1"/>
    </source>
</evidence>
<feature type="domain" description="Pyrroline-5-carboxylate reductase dimerisation" evidence="3">
    <location>
        <begin position="163"/>
        <end position="263"/>
    </location>
</feature>
<dbReference type="AlphaFoldDB" id="A0A1G8NY66"/>
<dbReference type="OrthoDB" id="9805754at2"/>
<dbReference type="InterPro" id="IPR029036">
    <property type="entry name" value="P5CR_dimer"/>
</dbReference>
<dbReference type="PANTHER" id="PTHR11645">
    <property type="entry name" value="PYRROLINE-5-CARBOXYLATE REDUCTASE"/>
    <property type="match status" value="1"/>
</dbReference>
<gene>
    <name evidence="4" type="ORF">SAMN05216352_11330</name>
</gene>
<feature type="domain" description="Pyrroline-5-carboxylate reductase catalytic N-terminal" evidence="2">
    <location>
        <begin position="4"/>
        <end position="97"/>
    </location>
</feature>
<dbReference type="GO" id="GO:0055129">
    <property type="term" value="P:L-proline biosynthetic process"/>
    <property type="evidence" value="ECO:0007669"/>
    <property type="project" value="TreeGrafter"/>
</dbReference>
<proteinExistence type="inferred from homology"/>
<dbReference type="InterPro" id="IPR028939">
    <property type="entry name" value="P5C_Rdtase_cat_N"/>
</dbReference>
<dbReference type="RefSeq" id="WP_091587132.1">
    <property type="nucleotide sequence ID" value="NZ_FNDU01000013.1"/>
</dbReference>
<dbReference type="PANTHER" id="PTHR11645:SF51">
    <property type="entry name" value="COME OPERON PROTEIN 4"/>
    <property type="match status" value="1"/>
</dbReference>